<evidence type="ECO:0000313" key="10">
    <source>
        <dbReference type="RefSeq" id="XP_022252717.1"/>
    </source>
</evidence>
<evidence type="ECO:0000259" key="8">
    <source>
        <dbReference type="PROSITE" id="PS50071"/>
    </source>
</evidence>
<keyword evidence="2 5" id="KW-0238">DNA-binding</keyword>
<name>A0ABM1TA11_LIMPO</name>
<dbReference type="PANTHER" id="PTHR24334">
    <property type="entry name" value="HOMEOBOX PROTEIN GBX"/>
    <property type="match status" value="1"/>
</dbReference>
<comment type="subcellular location">
    <subcellularLocation>
        <location evidence="1 5 6">Nucleus</location>
    </subcellularLocation>
</comment>
<protein>
    <submittedName>
        <fullName evidence="10">Homeobox protein vab-15-like isoform X1</fullName>
    </submittedName>
</protein>
<dbReference type="PRINTS" id="PR00024">
    <property type="entry name" value="HOMEOBOX"/>
</dbReference>
<dbReference type="InterPro" id="IPR042982">
    <property type="entry name" value="GBX-1/2"/>
</dbReference>
<proteinExistence type="predicted"/>
<dbReference type="RefSeq" id="XP_022252717.1">
    <property type="nucleotide sequence ID" value="XM_022397009.1"/>
</dbReference>
<feature type="compositionally biased region" description="Basic and acidic residues" evidence="7">
    <location>
        <begin position="296"/>
        <end position="309"/>
    </location>
</feature>
<dbReference type="Pfam" id="PF00046">
    <property type="entry name" value="Homeodomain"/>
    <property type="match status" value="1"/>
</dbReference>
<reference evidence="10" key="1">
    <citation type="submission" date="2025-08" db="UniProtKB">
        <authorList>
            <consortium name="RefSeq"/>
        </authorList>
    </citation>
    <scope>IDENTIFICATION</scope>
    <source>
        <tissue evidence="10">Muscle</tissue>
    </source>
</reference>
<feature type="region of interest" description="Disordered" evidence="7">
    <location>
        <begin position="289"/>
        <end position="309"/>
    </location>
</feature>
<evidence type="ECO:0000256" key="6">
    <source>
        <dbReference type="RuleBase" id="RU000682"/>
    </source>
</evidence>
<dbReference type="PROSITE" id="PS00027">
    <property type="entry name" value="HOMEOBOX_1"/>
    <property type="match status" value="1"/>
</dbReference>
<evidence type="ECO:0000256" key="4">
    <source>
        <dbReference type="ARBA" id="ARBA00023242"/>
    </source>
</evidence>
<keyword evidence="4 5" id="KW-0539">Nucleus</keyword>
<dbReference type="InterPro" id="IPR001356">
    <property type="entry name" value="HD"/>
</dbReference>
<dbReference type="InterPro" id="IPR009057">
    <property type="entry name" value="Homeodomain-like_sf"/>
</dbReference>
<dbReference type="GeneID" id="106468655"/>
<dbReference type="InterPro" id="IPR020479">
    <property type="entry name" value="HD_metazoa"/>
</dbReference>
<evidence type="ECO:0000256" key="3">
    <source>
        <dbReference type="ARBA" id="ARBA00023155"/>
    </source>
</evidence>
<evidence type="ECO:0000256" key="7">
    <source>
        <dbReference type="SAM" id="MobiDB-lite"/>
    </source>
</evidence>
<keyword evidence="3 5" id="KW-0371">Homeobox</keyword>
<gene>
    <name evidence="10" type="primary">LOC106468655</name>
</gene>
<dbReference type="SUPFAM" id="SSF46689">
    <property type="entry name" value="Homeodomain-like"/>
    <property type="match status" value="1"/>
</dbReference>
<dbReference type="SMART" id="SM00389">
    <property type="entry name" value="HOX"/>
    <property type="match status" value="1"/>
</dbReference>
<evidence type="ECO:0000256" key="1">
    <source>
        <dbReference type="ARBA" id="ARBA00004123"/>
    </source>
</evidence>
<dbReference type="CDD" id="cd00086">
    <property type="entry name" value="homeodomain"/>
    <property type="match status" value="1"/>
</dbReference>
<dbReference type="Gene3D" id="1.10.10.60">
    <property type="entry name" value="Homeodomain-like"/>
    <property type="match status" value="1"/>
</dbReference>
<dbReference type="Proteomes" id="UP000694941">
    <property type="component" value="Unplaced"/>
</dbReference>
<evidence type="ECO:0000256" key="5">
    <source>
        <dbReference type="PROSITE-ProRule" id="PRU00108"/>
    </source>
</evidence>
<dbReference type="PROSITE" id="PS50071">
    <property type="entry name" value="HOMEOBOX_2"/>
    <property type="match status" value="1"/>
</dbReference>
<keyword evidence="9" id="KW-1185">Reference proteome</keyword>
<feature type="DNA-binding region" description="Homeobox" evidence="5">
    <location>
        <begin position="191"/>
        <end position="250"/>
    </location>
</feature>
<organism evidence="9 10">
    <name type="scientific">Limulus polyphemus</name>
    <name type="common">Atlantic horseshoe crab</name>
    <dbReference type="NCBI Taxonomy" id="6850"/>
    <lineage>
        <taxon>Eukaryota</taxon>
        <taxon>Metazoa</taxon>
        <taxon>Ecdysozoa</taxon>
        <taxon>Arthropoda</taxon>
        <taxon>Chelicerata</taxon>
        <taxon>Merostomata</taxon>
        <taxon>Xiphosura</taxon>
        <taxon>Limulidae</taxon>
        <taxon>Limulus</taxon>
    </lineage>
</organism>
<sequence length="309" mass="35187">MQQPPVSVSSQGAGQFPFLYNGCVLFPRLSPYVHGLSLMQPYNVQYPVATPSQFGFWGIQSKSSTKYHTITDSRAVINIRHEPPVLTPQLQPKYKSTLHSPEPAGSESCSPLLVSCPSTPERYIDHPSSYEDSRNYTVSTPWMMSNQLLTTPQKPGASDRLRLTDDSLLKQQSYSSEVDENGRYCISNGKQRRRRTAFTSEQLLQLEKEFYAKKYLSLTERSQIARSLQLSEVQVKIWFQNRRAKWKRVKAGVASGRSVSNRDVTKIVVPIPVHVNRMAIRSQYQQLEKSATSMKNRRESSAMEDHKHS</sequence>
<dbReference type="InterPro" id="IPR017970">
    <property type="entry name" value="Homeobox_CS"/>
</dbReference>
<evidence type="ECO:0000313" key="9">
    <source>
        <dbReference type="Proteomes" id="UP000694941"/>
    </source>
</evidence>
<dbReference type="PANTHER" id="PTHR24334:SF0">
    <property type="entry name" value="HOMEOBOX PROTEIN UNPLUGGED"/>
    <property type="match status" value="1"/>
</dbReference>
<accession>A0ABM1TA11</accession>
<feature type="domain" description="Homeobox" evidence="8">
    <location>
        <begin position="189"/>
        <end position="249"/>
    </location>
</feature>
<evidence type="ECO:0000256" key="2">
    <source>
        <dbReference type="ARBA" id="ARBA00023125"/>
    </source>
</evidence>